<proteinExistence type="predicted"/>
<sequence>MEPTHAADSKAAQQYLIDPFFAPEPSHETGPGTHFRSTFGPAASDTSLPSPPNSANSKEPSVQVRQSTGGSTNTNPFRRSSPTSKDGSRVSSRRVSSGYATPPSSASPRRSNFPHREEAFSSYVSSPRSRRSGSHGSHPSSSPRKAENQGRHRRSSSLRERYPGDKSVHPLDQLKLEEKRARRSPHLNKRHIPGPDTIDRLDSINGKYHHEGPYDAALLARNTSWKNSPLAALEDSNREAIKATPVENIRDAVERHVPIDGVAIVPPGMPDRFGRTYDYEEGDDMMLHNGGNYRRWPGIEYHPNDIKGKGEPSYSLDEAMKRHKISSKGDGIEMTTRPRNKSDVTYQYRGHYLDPNDAGYGGEQRYNDWGVGSSGISRSRSTGHKMTEGLKKRLGGIGRKHKERAE</sequence>
<feature type="compositionally biased region" description="Low complexity" evidence="1">
    <location>
        <begin position="89"/>
        <end position="111"/>
    </location>
</feature>
<feature type="compositionally biased region" description="Polar residues" evidence="1">
    <location>
        <begin position="44"/>
        <end position="85"/>
    </location>
</feature>
<feature type="compositionally biased region" description="Basic residues" evidence="1">
    <location>
        <begin position="181"/>
        <end position="192"/>
    </location>
</feature>
<dbReference type="InterPro" id="IPR013226">
    <property type="entry name" value="Pal1"/>
</dbReference>
<evidence type="ECO:0000256" key="1">
    <source>
        <dbReference type="SAM" id="MobiDB-lite"/>
    </source>
</evidence>
<organism evidence="2 3">
    <name type="scientific">Neofusicoccum ribis</name>
    <dbReference type="NCBI Taxonomy" id="45134"/>
    <lineage>
        <taxon>Eukaryota</taxon>
        <taxon>Fungi</taxon>
        <taxon>Dikarya</taxon>
        <taxon>Ascomycota</taxon>
        <taxon>Pezizomycotina</taxon>
        <taxon>Dothideomycetes</taxon>
        <taxon>Dothideomycetes incertae sedis</taxon>
        <taxon>Botryosphaeriales</taxon>
        <taxon>Botryosphaeriaceae</taxon>
        <taxon>Neofusicoccum</taxon>
    </lineage>
</organism>
<dbReference type="EMBL" id="JAJVDC020000010">
    <property type="protein sequence ID" value="KAL1635523.1"/>
    <property type="molecule type" value="Genomic_DNA"/>
</dbReference>
<comment type="caution">
    <text evidence="2">The sequence shown here is derived from an EMBL/GenBank/DDBJ whole genome shotgun (WGS) entry which is preliminary data.</text>
</comment>
<dbReference type="Pfam" id="PF08316">
    <property type="entry name" value="Pal1"/>
    <property type="match status" value="1"/>
</dbReference>
<dbReference type="PANTHER" id="PTHR28307:SF1">
    <property type="entry name" value="PAL1 CELL MORPHOLOGY PROTEIN"/>
    <property type="match status" value="1"/>
</dbReference>
<name>A0ABR3T814_9PEZI</name>
<feature type="region of interest" description="Disordered" evidence="1">
    <location>
        <begin position="1"/>
        <end position="198"/>
    </location>
</feature>
<reference evidence="2 3" key="1">
    <citation type="submission" date="2024-02" db="EMBL/GenBank/DDBJ databases">
        <title>De novo assembly and annotation of 12 fungi associated with fruit tree decline syndrome in Ontario, Canada.</title>
        <authorList>
            <person name="Sulman M."/>
            <person name="Ellouze W."/>
            <person name="Ilyukhin E."/>
        </authorList>
    </citation>
    <scope>NUCLEOTIDE SEQUENCE [LARGE SCALE GENOMIC DNA]</scope>
    <source>
        <strain evidence="2 3">M1-105</strain>
    </source>
</reference>
<dbReference type="PANTHER" id="PTHR28307">
    <property type="entry name" value="PROTEIN PAL1"/>
    <property type="match status" value="1"/>
</dbReference>
<feature type="region of interest" description="Disordered" evidence="1">
    <location>
        <begin position="373"/>
        <end position="406"/>
    </location>
</feature>
<keyword evidence="3" id="KW-1185">Reference proteome</keyword>
<feature type="compositionally biased region" description="Low complexity" evidence="1">
    <location>
        <begin position="134"/>
        <end position="143"/>
    </location>
</feature>
<protein>
    <recommendedName>
        <fullName evidence="4">Pal1 cell morphology protein</fullName>
    </recommendedName>
</protein>
<feature type="compositionally biased region" description="Basic and acidic residues" evidence="1">
    <location>
        <begin position="157"/>
        <end position="180"/>
    </location>
</feature>
<evidence type="ECO:0000313" key="3">
    <source>
        <dbReference type="Proteomes" id="UP001521116"/>
    </source>
</evidence>
<dbReference type="Proteomes" id="UP001521116">
    <property type="component" value="Unassembled WGS sequence"/>
</dbReference>
<gene>
    <name evidence="2" type="ORF">SLS56_001574</name>
</gene>
<accession>A0ABR3T814</accession>
<feature type="compositionally biased region" description="Basic residues" evidence="1">
    <location>
        <begin position="392"/>
        <end position="406"/>
    </location>
</feature>
<evidence type="ECO:0008006" key="4">
    <source>
        <dbReference type="Google" id="ProtNLM"/>
    </source>
</evidence>
<evidence type="ECO:0000313" key="2">
    <source>
        <dbReference type="EMBL" id="KAL1635523.1"/>
    </source>
</evidence>